<dbReference type="InterPro" id="IPR050679">
    <property type="entry name" value="Bact_HTH_transcr_reg"/>
</dbReference>
<keyword evidence="4" id="KW-0804">Transcription</keyword>
<protein>
    <submittedName>
        <fullName evidence="6">Transcriptional regulator, GntR family</fullName>
    </submittedName>
</protein>
<keyword evidence="7" id="KW-1185">Reference proteome</keyword>
<dbReference type="GO" id="GO:0003700">
    <property type="term" value="F:DNA-binding transcription factor activity"/>
    <property type="evidence" value="ECO:0007669"/>
    <property type="project" value="InterPro"/>
</dbReference>
<dbReference type="Pfam" id="PF00392">
    <property type="entry name" value="GntR"/>
    <property type="match status" value="1"/>
</dbReference>
<feature type="domain" description="HTH gntR-type" evidence="5">
    <location>
        <begin position="3"/>
        <end position="71"/>
    </location>
</feature>
<evidence type="ECO:0000256" key="1">
    <source>
        <dbReference type="ARBA" id="ARBA00022491"/>
    </source>
</evidence>
<evidence type="ECO:0000256" key="3">
    <source>
        <dbReference type="ARBA" id="ARBA00023125"/>
    </source>
</evidence>
<dbReference type="InterPro" id="IPR036390">
    <property type="entry name" value="WH_DNA-bd_sf"/>
</dbReference>
<dbReference type="FunFam" id="3.40.1410.10:FF:000008">
    <property type="entry name" value="Transcriptional regulator, GntR family"/>
    <property type="match status" value="1"/>
</dbReference>
<dbReference type="Pfam" id="PF07702">
    <property type="entry name" value="UTRA"/>
    <property type="match status" value="1"/>
</dbReference>
<name>A0A1N7PD66_9BACL</name>
<dbReference type="Gene3D" id="1.10.10.10">
    <property type="entry name" value="Winged helix-like DNA-binding domain superfamily/Winged helix DNA-binding domain"/>
    <property type="match status" value="1"/>
</dbReference>
<dbReference type="SMART" id="SM00866">
    <property type="entry name" value="UTRA"/>
    <property type="match status" value="1"/>
</dbReference>
<dbReference type="RefSeq" id="WP_009710232.1">
    <property type="nucleotide sequence ID" value="NZ_CP048103.1"/>
</dbReference>
<dbReference type="SMART" id="SM00345">
    <property type="entry name" value="HTH_GNTR"/>
    <property type="match status" value="1"/>
</dbReference>
<reference evidence="7" key="1">
    <citation type="submission" date="2017-01" db="EMBL/GenBank/DDBJ databases">
        <authorList>
            <person name="Varghese N."/>
            <person name="Submissions S."/>
        </authorList>
    </citation>
    <scope>NUCLEOTIDE SEQUENCE [LARGE SCALE GENOMIC DNA]</scope>
    <source>
        <strain evidence="7">DSM 45196</strain>
    </source>
</reference>
<accession>A0A1N7PD66</accession>
<proteinExistence type="predicted"/>
<dbReference type="EMBL" id="FTOD01000012">
    <property type="protein sequence ID" value="SIT08467.1"/>
    <property type="molecule type" value="Genomic_DNA"/>
</dbReference>
<dbReference type="InterPro" id="IPR011663">
    <property type="entry name" value="UTRA"/>
</dbReference>
<gene>
    <name evidence="6" type="ORF">SAMN05421790_11221</name>
</gene>
<evidence type="ECO:0000256" key="2">
    <source>
        <dbReference type="ARBA" id="ARBA00023015"/>
    </source>
</evidence>
<dbReference type="Proteomes" id="UP000186795">
    <property type="component" value="Unassembled WGS sequence"/>
</dbReference>
<dbReference type="PANTHER" id="PTHR44846">
    <property type="entry name" value="MANNOSYL-D-GLYCERATE TRANSPORT/METABOLISM SYSTEM REPRESSOR MNGR-RELATED"/>
    <property type="match status" value="1"/>
</dbReference>
<dbReference type="PANTHER" id="PTHR44846:SF5">
    <property type="entry name" value="HTH-TYPE TRANSCRIPTIONAL REGULATOR GMUR"/>
    <property type="match status" value="1"/>
</dbReference>
<evidence type="ECO:0000259" key="5">
    <source>
        <dbReference type="PROSITE" id="PS50949"/>
    </source>
</evidence>
<dbReference type="AlphaFoldDB" id="A0A1N7PD66"/>
<dbReference type="InterPro" id="IPR000524">
    <property type="entry name" value="Tscrpt_reg_HTH_GntR"/>
</dbReference>
<dbReference type="CDD" id="cd07377">
    <property type="entry name" value="WHTH_GntR"/>
    <property type="match status" value="1"/>
</dbReference>
<organism evidence="6 7">
    <name type="scientific">Kroppenstedtia eburnea</name>
    <dbReference type="NCBI Taxonomy" id="714067"/>
    <lineage>
        <taxon>Bacteria</taxon>
        <taxon>Bacillati</taxon>
        <taxon>Bacillota</taxon>
        <taxon>Bacilli</taxon>
        <taxon>Bacillales</taxon>
        <taxon>Thermoactinomycetaceae</taxon>
        <taxon>Kroppenstedtia</taxon>
    </lineage>
</organism>
<evidence type="ECO:0000256" key="4">
    <source>
        <dbReference type="ARBA" id="ARBA00023163"/>
    </source>
</evidence>
<dbReference type="Gene3D" id="3.40.1410.10">
    <property type="entry name" value="Chorismate lyase-like"/>
    <property type="match status" value="1"/>
</dbReference>
<dbReference type="InterPro" id="IPR028978">
    <property type="entry name" value="Chorismate_lyase_/UTRA_dom_sf"/>
</dbReference>
<evidence type="ECO:0000313" key="7">
    <source>
        <dbReference type="Proteomes" id="UP000186795"/>
    </source>
</evidence>
<dbReference type="OrthoDB" id="9815017at2"/>
<dbReference type="SUPFAM" id="SSF64288">
    <property type="entry name" value="Chorismate lyase-like"/>
    <property type="match status" value="1"/>
</dbReference>
<dbReference type="GO" id="GO:0003677">
    <property type="term" value="F:DNA binding"/>
    <property type="evidence" value="ECO:0007669"/>
    <property type="project" value="UniProtKB-KW"/>
</dbReference>
<dbReference type="InterPro" id="IPR036388">
    <property type="entry name" value="WH-like_DNA-bd_sf"/>
</dbReference>
<keyword evidence="1" id="KW-0678">Repressor</keyword>
<dbReference type="PRINTS" id="PR00035">
    <property type="entry name" value="HTHGNTR"/>
</dbReference>
<evidence type="ECO:0000313" key="6">
    <source>
        <dbReference type="EMBL" id="SIT08467.1"/>
    </source>
</evidence>
<dbReference type="SUPFAM" id="SSF46785">
    <property type="entry name" value="Winged helix' DNA-binding domain"/>
    <property type="match status" value="1"/>
</dbReference>
<keyword evidence="2" id="KW-0805">Transcription regulation</keyword>
<keyword evidence="3" id="KW-0238">DNA-binding</keyword>
<dbReference type="FunFam" id="1.10.10.10:FF:000079">
    <property type="entry name" value="GntR family transcriptional regulator"/>
    <property type="match status" value="1"/>
</dbReference>
<dbReference type="PROSITE" id="PS50949">
    <property type="entry name" value="HTH_GNTR"/>
    <property type="match status" value="1"/>
</dbReference>
<sequence length="241" mass="27574">MGQVKYIQIADEIRDRITRGDYSPDQAIPDEMSLAKEFGCSRMTMKKALEVLVFEGLLYRKRGHGTFILQSPLQQDQVNVLSGETIGLTASAKGRQVTSQVIAFHVAFPDPEVAKHLSIDQETPVYHIQRLRFIDGEPYVMERTYMPSPLITGLNEKVLQGSVYQYIQENLGLTISSSHKMIRADKPHELDRKYLDCAPNDPILEVEQVVYLSNGTPFEYSFSRHRYDKFVFTVINIQRSQ</sequence>
<dbReference type="GO" id="GO:0045892">
    <property type="term" value="P:negative regulation of DNA-templated transcription"/>
    <property type="evidence" value="ECO:0007669"/>
    <property type="project" value="TreeGrafter"/>
</dbReference>